<dbReference type="Proteomes" id="UP000325577">
    <property type="component" value="Linkage Group LG9"/>
</dbReference>
<accession>A0A5J4ZAQ1</accession>
<protein>
    <submittedName>
        <fullName evidence="2">Uncharacterized protein</fullName>
    </submittedName>
</protein>
<keyword evidence="3" id="KW-1185">Reference proteome</keyword>
<sequence>MVPQQSSKLKNLVKVRLIRSSNMDLRRQVLLGFHPLHKKKVAAGEPMASILAKRLALADKLSLERTNSKDIIHHPKMMAPTVELSDSLDVSMTNVVSKLKFDLSIVETAMSKAKEKHTTEIEAAKAAALEEQNKEILKEIEGEVEVKEDDD</sequence>
<evidence type="ECO:0000313" key="2">
    <source>
        <dbReference type="EMBL" id="KAA8514794.1"/>
    </source>
</evidence>
<organism evidence="2 3">
    <name type="scientific">Nyssa sinensis</name>
    <dbReference type="NCBI Taxonomy" id="561372"/>
    <lineage>
        <taxon>Eukaryota</taxon>
        <taxon>Viridiplantae</taxon>
        <taxon>Streptophyta</taxon>
        <taxon>Embryophyta</taxon>
        <taxon>Tracheophyta</taxon>
        <taxon>Spermatophyta</taxon>
        <taxon>Magnoliopsida</taxon>
        <taxon>eudicotyledons</taxon>
        <taxon>Gunneridae</taxon>
        <taxon>Pentapetalae</taxon>
        <taxon>asterids</taxon>
        <taxon>Cornales</taxon>
        <taxon>Nyssaceae</taxon>
        <taxon>Nyssa</taxon>
    </lineage>
</organism>
<name>A0A5J4ZAQ1_9ASTE</name>
<evidence type="ECO:0000256" key="1">
    <source>
        <dbReference type="SAM" id="Coils"/>
    </source>
</evidence>
<gene>
    <name evidence="2" type="ORF">F0562_017973</name>
</gene>
<evidence type="ECO:0000313" key="3">
    <source>
        <dbReference type="Proteomes" id="UP000325577"/>
    </source>
</evidence>
<dbReference type="EMBL" id="CM018052">
    <property type="protein sequence ID" value="KAA8514794.1"/>
    <property type="molecule type" value="Genomic_DNA"/>
</dbReference>
<proteinExistence type="predicted"/>
<feature type="coiled-coil region" evidence="1">
    <location>
        <begin position="114"/>
        <end position="146"/>
    </location>
</feature>
<keyword evidence="1" id="KW-0175">Coiled coil</keyword>
<dbReference type="AlphaFoldDB" id="A0A5J4ZAQ1"/>
<reference evidence="2 3" key="1">
    <citation type="submission" date="2019-09" db="EMBL/GenBank/DDBJ databases">
        <title>A chromosome-level genome assembly of the Chinese tupelo Nyssa sinensis.</title>
        <authorList>
            <person name="Yang X."/>
            <person name="Kang M."/>
            <person name="Yang Y."/>
            <person name="Xiong H."/>
            <person name="Wang M."/>
            <person name="Zhang Z."/>
            <person name="Wang Z."/>
            <person name="Wu H."/>
            <person name="Ma T."/>
            <person name="Liu J."/>
            <person name="Xi Z."/>
        </authorList>
    </citation>
    <scope>NUCLEOTIDE SEQUENCE [LARGE SCALE GENOMIC DNA]</scope>
    <source>
        <strain evidence="2">J267</strain>
        <tissue evidence="2">Leaf</tissue>
    </source>
</reference>